<dbReference type="Proteomes" id="UP001633002">
    <property type="component" value="Unassembled WGS sequence"/>
</dbReference>
<keyword evidence="2" id="KW-0812">Transmembrane</keyword>
<keyword evidence="2" id="KW-0472">Membrane</keyword>
<evidence type="ECO:0000259" key="3">
    <source>
        <dbReference type="Pfam" id="PF13966"/>
    </source>
</evidence>
<evidence type="ECO:0000313" key="5">
    <source>
        <dbReference type="Proteomes" id="UP001633002"/>
    </source>
</evidence>
<gene>
    <name evidence="4" type="ORF">R1sor_022806</name>
</gene>
<dbReference type="EMBL" id="JBJQOH010000007">
    <property type="protein sequence ID" value="KAL3679850.1"/>
    <property type="molecule type" value="Genomic_DNA"/>
</dbReference>
<name>A0ABD3GP35_9MARC</name>
<feature type="region of interest" description="Disordered" evidence="1">
    <location>
        <begin position="1"/>
        <end position="72"/>
    </location>
</feature>
<dbReference type="Pfam" id="PF13966">
    <property type="entry name" value="zf-RVT"/>
    <property type="match status" value="1"/>
</dbReference>
<dbReference type="AlphaFoldDB" id="A0ABD3GP35"/>
<keyword evidence="5" id="KW-1185">Reference proteome</keyword>
<proteinExistence type="predicted"/>
<reference evidence="4 5" key="1">
    <citation type="submission" date="2024-09" db="EMBL/GenBank/DDBJ databases">
        <title>Chromosome-scale assembly of Riccia sorocarpa.</title>
        <authorList>
            <person name="Paukszto L."/>
        </authorList>
    </citation>
    <scope>NUCLEOTIDE SEQUENCE [LARGE SCALE GENOMIC DNA]</scope>
    <source>
        <strain evidence="4">LP-2024</strain>
        <tissue evidence="4">Aerial parts of the thallus</tissue>
    </source>
</reference>
<dbReference type="InterPro" id="IPR026960">
    <property type="entry name" value="RVT-Znf"/>
</dbReference>
<comment type="caution">
    <text evidence="4">The sequence shown here is derived from an EMBL/GenBank/DDBJ whole genome shotgun (WGS) entry which is preliminary data.</text>
</comment>
<feature type="domain" description="Reverse transcriptase zinc-binding" evidence="3">
    <location>
        <begin position="214"/>
        <end position="292"/>
    </location>
</feature>
<protein>
    <recommendedName>
        <fullName evidence="3">Reverse transcriptase zinc-binding domain-containing protein</fullName>
    </recommendedName>
</protein>
<sequence>MAGLKHQQEDQERRLSSAGAITPIDTSGRKKQRNVEGAGTEHTEAEKSVALQKPLGGRSLGKTSQGRSKLKADPEGISLNAYTELDKVSQIGESLHGSREKSWSGVKRKIRTMRMGTLYELKGRPLRRLVAADRLGFLPDDTRDREGPLTRATTFIMEQVQASSVGGMNITDSNLWRWDSRLENGRLNSWRRTNSEWKTVIRPESTLRARYNTSWGLIWDTGKWENLWRQLWRAKIFPRDKLWLWRIINKGCFTQERASAMEVAGPLCTMCQEKTENIEHMFLQCRKVRHNWQLLSNLHTVVTGVEEFSATSLIMSLEKLLTLAYSALLVIFIVFSRFVWRDRCNEVFERGPRSTPAKVILQEAELIAVGLAKRTASIDVQEKLEKTASDISKLRAFHQRAITARIQDGPHEEEGGRWYSSQGTRTSIGEEERRMCRRTVWEGHRIRERTNTELSRSSLPTD</sequence>
<evidence type="ECO:0000256" key="2">
    <source>
        <dbReference type="SAM" id="Phobius"/>
    </source>
</evidence>
<accession>A0ABD3GP35</accession>
<feature type="compositionally biased region" description="Basic and acidic residues" evidence="1">
    <location>
        <begin position="1"/>
        <end position="15"/>
    </location>
</feature>
<evidence type="ECO:0000256" key="1">
    <source>
        <dbReference type="SAM" id="MobiDB-lite"/>
    </source>
</evidence>
<feature type="region of interest" description="Disordered" evidence="1">
    <location>
        <begin position="410"/>
        <end position="430"/>
    </location>
</feature>
<keyword evidence="2" id="KW-1133">Transmembrane helix</keyword>
<organism evidence="4 5">
    <name type="scientific">Riccia sorocarpa</name>
    <dbReference type="NCBI Taxonomy" id="122646"/>
    <lineage>
        <taxon>Eukaryota</taxon>
        <taxon>Viridiplantae</taxon>
        <taxon>Streptophyta</taxon>
        <taxon>Embryophyta</taxon>
        <taxon>Marchantiophyta</taxon>
        <taxon>Marchantiopsida</taxon>
        <taxon>Marchantiidae</taxon>
        <taxon>Marchantiales</taxon>
        <taxon>Ricciaceae</taxon>
        <taxon>Riccia</taxon>
    </lineage>
</organism>
<feature type="transmembrane region" description="Helical" evidence="2">
    <location>
        <begin position="320"/>
        <end position="340"/>
    </location>
</feature>
<evidence type="ECO:0000313" key="4">
    <source>
        <dbReference type="EMBL" id="KAL3679850.1"/>
    </source>
</evidence>